<reference evidence="1" key="1">
    <citation type="submission" date="2008-03" db="EMBL/GenBank/DDBJ databases">
        <title>Complete sequence of Thermoproteus neutrophilus V24Sta.</title>
        <authorList>
            <consortium name="US DOE Joint Genome Institute"/>
            <person name="Copeland A."/>
            <person name="Lucas S."/>
            <person name="Lapidus A."/>
            <person name="Glavina del Rio T."/>
            <person name="Dalin E."/>
            <person name="Tice H."/>
            <person name="Bruce D."/>
            <person name="Goodwin L."/>
            <person name="Pitluck S."/>
            <person name="Sims D."/>
            <person name="Brettin T."/>
            <person name="Detter J.C."/>
            <person name="Han C."/>
            <person name="Kuske C.R."/>
            <person name="Schmutz J."/>
            <person name="Larimer F."/>
            <person name="Land M."/>
            <person name="Hauser L."/>
            <person name="Kyrpides N."/>
            <person name="Mikhailova N."/>
            <person name="Biddle J.F."/>
            <person name="Zhang Z."/>
            <person name="Fitz-Gibbon S.T."/>
            <person name="Lowe T.M."/>
            <person name="Saltikov C."/>
            <person name="House C.H."/>
            <person name="Richardson P."/>
        </authorList>
    </citation>
    <scope>NUCLEOTIDE SEQUENCE [LARGE SCALE GENOMIC DNA]</scope>
    <source>
        <strain evidence="1">V24Sta</strain>
    </source>
</reference>
<evidence type="ECO:0000313" key="2">
    <source>
        <dbReference type="Proteomes" id="UP000001694"/>
    </source>
</evidence>
<sequence length="324" mass="36443">MSNVVLVRVGDRDIRVDTVEDLEKLCSSLKELLQGECQYHSWYIRIPPERLLALLRKAYVKYTQGVVSVGDVISEYLEENKLSKSLARTITPTLSSLGLASSGRFTSSAVEVGRLLYEGRSSDARERLRALALKNCVLKEILERINDCAELEKATETVLASYGKSVRFDELKYTVELLKMVSPRCRECDLRCATAETIYACGERIIQLAAPHIRELFEKLDISLLPEHLNYVNAEPSTYLLSVKGTAKQIGLILLGPPVEGADLQQMKNALARLDERVVEGVYEVYIKILPILEGDERCKSVKFLVEVVRGDLERVSKFVKPSF</sequence>
<dbReference type="eggNOG" id="arCOG05588">
    <property type="taxonomic scope" value="Archaea"/>
</dbReference>
<dbReference type="RefSeq" id="WP_012350815.1">
    <property type="nucleotide sequence ID" value="NC_010525.1"/>
</dbReference>
<keyword evidence="2" id="KW-1185">Reference proteome</keyword>
<name>B1Y9G7_PYRNV</name>
<gene>
    <name evidence="1" type="ordered locus">Tneu_1471</name>
</gene>
<dbReference type="KEGG" id="tne:Tneu_1471"/>
<accession>B1Y9G7</accession>
<evidence type="ECO:0000313" key="1">
    <source>
        <dbReference type="EMBL" id="ACB40396.1"/>
    </source>
</evidence>
<dbReference type="Proteomes" id="UP000001694">
    <property type="component" value="Chromosome"/>
</dbReference>
<dbReference type="HOGENOM" id="CLU_867728_0_0_2"/>
<organism evidence="1 2">
    <name type="scientific">Pyrobaculum neutrophilum (strain DSM 2338 / JCM 9278 / NBRC 100436 / V24Sta)</name>
    <name type="common">Thermoproteus neutrophilus</name>
    <dbReference type="NCBI Taxonomy" id="444157"/>
    <lineage>
        <taxon>Archaea</taxon>
        <taxon>Thermoproteota</taxon>
        <taxon>Thermoprotei</taxon>
        <taxon>Thermoproteales</taxon>
        <taxon>Thermoproteaceae</taxon>
        <taxon>Pyrobaculum</taxon>
    </lineage>
</organism>
<dbReference type="GeneID" id="6165601"/>
<dbReference type="EMBL" id="CP001014">
    <property type="protein sequence ID" value="ACB40396.1"/>
    <property type="molecule type" value="Genomic_DNA"/>
</dbReference>
<proteinExistence type="predicted"/>
<dbReference type="AlphaFoldDB" id="B1Y9G7"/>
<protein>
    <submittedName>
        <fullName evidence="1">Uncharacterized protein</fullName>
    </submittedName>
</protein>